<comment type="caution">
    <text evidence="1">The sequence shown here is derived from an EMBL/GenBank/DDBJ whole genome shotgun (WGS) entry which is preliminary data.</text>
</comment>
<dbReference type="AlphaFoldDB" id="A0A158CMB3"/>
<reference evidence="1" key="1">
    <citation type="submission" date="2016-01" db="EMBL/GenBank/DDBJ databases">
        <authorList>
            <person name="Peeters C."/>
        </authorList>
    </citation>
    <scope>NUCLEOTIDE SEQUENCE</scope>
    <source>
        <strain evidence="1">LMG 29320</strain>
    </source>
</reference>
<sequence>MQFRIEFFEPANARDRDGTYQQARHRRWGDCRVSRSSGTCRDLRASAHTCSCARRSPPPFIPILVLLLMLPDGWSPRAWVSSRRVAVAVFEIYEREARADARALPFVLAATENLDIGWLSLPRWQCECGMQADLPSLNRANKKRRLTTVGKRRHAVECPPRLDLKRKVVVAFQVECIWPVASTGPVGAPVGDPPGGSSDTASTACAFICATISAGSDIVAG</sequence>
<dbReference type="EMBL" id="FCNX02000011">
    <property type="protein sequence ID" value="SAK83495.1"/>
    <property type="molecule type" value="Genomic_DNA"/>
</dbReference>
<name>A0A158CMB3_9BURK</name>
<evidence type="ECO:0000313" key="1">
    <source>
        <dbReference type="EMBL" id="SAK83495.1"/>
    </source>
</evidence>
<organism evidence="1 2">
    <name type="scientific">Caballeronia fortuita</name>
    <dbReference type="NCBI Taxonomy" id="1777138"/>
    <lineage>
        <taxon>Bacteria</taxon>
        <taxon>Pseudomonadati</taxon>
        <taxon>Pseudomonadota</taxon>
        <taxon>Betaproteobacteria</taxon>
        <taxon>Burkholderiales</taxon>
        <taxon>Burkholderiaceae</taxon>
        <taxon>Caballeronia</taxon>
    </lineage>
</organism>
<dbReference type="Proteomes" id="UP000054903">
    <property type="component" value="Unassembled WGS sequence"/>
</dbReference>
<evidence type="ECO:0000313" key="2">
    <source>
        <dbReference type="Proteomes" id="UP000054903"/>
    </source>
</evidence>
<gene>
    <name evidence="1" type="ORF">AWB77_04291</name>
</gene>
<keyword evidence="2" id="KW-1185">Reference proteome</keyword>
<protein>
    <submittedName>
        <fullName evidence="1">Uncharacterized protein</fullName>
    </submittedName>
</protein>
<proteinExistence type="predicted"/>
<accession>A0A158CMB3</accession>